<name>A0A7W2FNH9_9VIBR</name>
<dbReference type="Pfam" id="PF04632">
    <property type="entry name" value="FUSC"/>
    <property type="match status" value="1"/>
</dbReference>
<evidence type="ECO:0000256" key="4">
    <source>
        <dbReference type="ARBA" id="ARBA00022692"/>
    </source>
</evidence>
<comment type="caution">
    <text evidence="8">The sequence shown here is derived from an EMBL/GenBank/DDBJ whole genome shotgun (WGS) entry which is preliminary data.</text>
</comment>
<gene>
    <name evidence="8" type="ORF">H2O73_02845</name>
</gene>
<evidence type="ECO:0000256" key="2">
    <source>
        <dbReference type="ARBA" id="ARBA00022448"/>
    </source>
</evidence>
<dbReference type="EMBL" id="JACFYF010000001">
    <property type="protein sequence ID" value="MBA5761269.1"/>
    <property type="molecule type" value="Genomic_DNA"/>
</dbReference>
<keyword evidence="5 7" id="KW-1133">Transmembrane helix</keyword>
<feature type="transmembrane region" description="Helical" evidence="7">
    <location>
        <begin position="407"/>
        <end position="424"/>
    </location>
</feature>
<feature type="transmembrane region" description="Helical" evidence="7">
    <location>
        <begin position="134"/>
        <end position="152"/>
    </location>
</feature>
<sequence length="731" mass="83591">MNTRYRLPLKVALALTLAIVIALWLGWDKPYWAAFSVVVMAVTETSGHSLEKGRQRIAGTIFGVAVAFVLIGLFAQQPVYLLLSYTLFSALCVYQQTNPRYGYIWSIGMMVATLVMIMGGLSGTQTFNIAVLRLQETILGVFCFSLVFSLMWPASSRVVLFDTLKSYFDNQVGFVEQALADLAQTGNLKRDYSFGNSIKRLSRLEDLIQAASADSYEISSTSSHWQQLWYQQNEWTILCGHLYESLRLLNAPLTETQRDKVSRVLRHLQQRAGNASLLLTHYRDQNAYLEPITNKPWLDVPPPESISLSVKDDAIEDQRHGALRMLENILNQMDALHHSMYQTLLEAVETKPHNTVLQSNHSDKRQRQWQFVIPIDPERLVNAFKACLMIWLSIALWLYVPMPGGPMIVMFGACFGAVVLSLPFASTRSLLFYMLGWGSLVLVQYVFILPHMNEIWQLAAFYFFNTFAIWYVFNKPQHIFHRMIGTMNLVLMTKSAMQLSPTYDIQAALLIMLLLSLGMLIIFFVNHGVYSANPERVFLRHLGYFRRNLQSGLQSQLSGRSMKMVRVARPALVRDIAIAEAAQGMINWRTFPDLTQSDAQQLMSQGYSLCLHYKAFVDSYQHWLKNTYSHSIDKQIQRAIADMVKLLDKSMISEESTVHWAGLNQLQQHLQAYLYGFEQHSLLQFTFSQQQADQSYQLLVSLQILIESLQQMQQATSLNDFHTLRLSPFTI</sequence>
<evidence type="ECO:0000313" key="8">
    <source>
        <dbReference type="EMBL" id="MBA5761269.1"/>
    </source>
</evidence>
<proteinExistence type="predicted"/>
<feature type="transmembrane region" description="Helical" evidence="7">
    <location>
        <begin position="455"/>
        <end position="473"/>
    </location>
</feature>
<feature type="transmembrane region" description="Helical" evidence="7">
    <location>
        <begin position="7"/>
        <end position="25"/>
    </location>
</feature>
<keyword evidence="6 7" id="KW-0472">Membrane</keyword>
<feature type="transmembrane region" description="Helical" evidence="7">
    <location>
        <begin position="509"/>
        <end position="530"/>
    </location>
</feature>
<protein>
    <submittedName>
        <fullName evidence="8">FUSC family protein</fullName>
    </submittedName>
</protein>
<evidence type="ECO:0000256" key="7">
    <source>
        <dbReference type="SAM" id="Phobius"/>
    </source>
</evidence>
<accession>A0A7W2FNH9</accession>
<dbReference type="InterPro" id="IPR006726">
    <property type="entry name" value="PHBA_efflux_AaeB/fusaric-R"/>
</dbReference>
<keyword evidence="4 7" id="KW-0812">Transmembrane</keyword>
<evidence type="ECO:0000313" key="9">
    <source>
        <dbReference type="Proteomes" id="UP000571701"/>
    </source>
</evidence>
<organism evidence="8 9">
    <name type="scientific">Vibrio marinisediminis</name>
    <dbReference type="NCBI Taxonomy" id="2758441"/>
    <lineage>
        <taxon>Bacteria</taxon>
        <taxon>Pseudomonadati</taxon>
        <taxon>Pseudomonadota</taxon>
        <taxon>Gammaproteobacteria</taxon>
        <taxon>Vibrionales</taxon>
        <taxon>Vibrionaceae</taxon>
        <taxon>Vibrio</taxon>
    </lineage>
</organism>
<feature type="transmembrane region" description="Helical" evidence="7">
    <location>
        <begin position="430"/>
        <end position="448"/>
    </location>
</feature>
<keyword evidence="2" id="KW-0813">Transport</keyword>
<dbReference type="AlphaFoldDB" id="A0A7W2FNH9"/>
<feature type="transmembrane region" description="Helical" evidence="7">
    <location>
        <begin position="57"/>
        <end position="83"/>
    </location>
</feature>
<dbReference type="PANTHER" id="PTHR30509:SF9">
    <property type="entry name" value="MULTIDRUG RESISTANCE PROTEIN MDTO"/>
    <property type="match status" value="1"/>
</dbReference>
<keyword evidence="3" id="KW-1003">Cell membrane</keyword>
<dbReference type="RefSeq" id="WP_182106313.1">
    <property type="nucleotide sequence ID" value="NZ_JACFYF010000001.1"/>
</dbReference>
<evidence type="ECO:0000256" key="6">
    <source>
        <dbReference type="ARBA" id="ARBA00023136"/>
    </source>
</evidence>
<reference evidence="8 9" key="1">
    <citation type="submission" date="2020-07" db="EMBL/GenBank/DDBJ databases">
        <title>Vibrio marinisediminis sp. nov., isolated from marine sediment.</title>
        <authorList>
            <person name="Ji X."/>
        </authorList>
    </citation>
    <scope>NUCLEOTIDE SEQUENCE [LARGE SCALE GENOMIC DNA]</scope>
    <source>
        <strain evidence="8 9">404</strain>
    </source>
</reference>
<feature type="transmembrane region" description="Helical" evidence="7">
    <location>
        <begin position="31"/>
        <end position="50"/>
    </location>
</feature>
<evidence type="ECO:0000256" key="1">
    <source>
        <dbReference type="ARBA" id="ARBA00004651"/>
    </source>
</evidence>
<feature type="transmembrane region" description="Helical" evidence="7">
    <location>
        <begin position="103"/>
        <end position="122"/>
    </location>
</feature>
<dbReference type="GO" id="GO:0005886">
    <property type="term" value="C:plasma membrane"/>
    <property type="evidence" value="ECO:0007669"/>
    <property type="project" value="UniProtKB-SubCell"/>
</dbReference>
<comment type="subcellular location">
    <subcellularLocation>
        <location evidence="1">Cell membrane</location>
        <topology evidence="1">Multi-pass membrane protein</topology>
    </subcellularLocation>
</comment>
<keyword evidence="9" id="KW-1185">Reference proteome</keyword>
<evidence type="ECO:0000256" key="5">
    <source>
        <dbReference type="ARBA" id="ARBA00022989"/>
    </source>
</evidence>
<dbReference type="GO" id="GO:0022857">
    <property type="term" value="F:transmembrane transporter activity"/>
    <property type="evidence" value="ECO:0007669"/>
    <property type="project" value="InterPro"/>
</dbReference>
<dbReference type="Proteomes" id="UP000571701">
    <property type="component" value="Unassembled WGS sequence"/>
</dbReference>
<feature type="transmembrane region" description="Helical" evidence="7">
    <location>
        <begin position="380"/>
        <end position="400"/>
    </location>
</feature>
<dbReference type="PANTHER" id="PTHR30509">
    <property type="entry name" value="P-HYDROXYBENZOIC ACID EFFLUX PUMP SUBUNIT-RELATED"/>
    <property type="match status" value="1"/>
</dbReference>
<evidence type="ECO:0000256" key="3">
    <source>
        <dbReference type="ARBA" id="ARBA00022475"/>
    </source>
</evidence>